<evidence type="ECO:0000256" key="1">
    <source>
        <dbReference type="ARBA" id="ARBA00004141"/>
    </source>
</evidence>
<feature type="transmembrane region" description="Helical" evidence="6">
    <location>
        <begin position="476"/>
        <end position="501"/>
    </location>
</feature>
<dbReference type="GO" id="GO:0015179">
    <property type="term" value="F:L-amino acid transmembrane transporter activity"/>
    <property type="evidence" value="ECO:0007669"/>
    <property type="project" value="TreeGrafter"/>
</dbReference>
<feature type="transmembrane region" description="Helical" evidence="6">
    <location>
        <begin position="71"/>
        <end position="93"/>
    </location>
</feature>
<sequence>MQSFPARDPTLSDDEHEVLLPSHSDDNDAADQSLPRRHLGLVSTIFLITNRMIGTAIFSTPSAIAGSVGSAGATLALWIAGLALSYCGLSIWIELGSLMPRSGGEKVYLEAAYPHPQMLITTVFAVHVIFLGFTGNYPNRRNGSLLTCAGIGSVVVAENILLALHGSASDWVKRVIAIAVLAVIATIHIRSRTMGVRIMNVLASVKILILFLIIISGLRALRGDLPRIPDPASSFRSPFAGSSTEISHYTNALFKILATYQGWSNAAYVLDEVQNPRRVLKIAGLLGVGTVGLLYTLANIAYFIVATPEEISKTGVTVVALLIGKVFGDTMLWLTAILAALSSFGNLMTASFSMSRVVREFAKEGLVPYAPFFAATTSSGSPSGAFLLVFLSPILMILFIPFGEVYNFLLDVGQYAVAIINILVVIGLFIIRRKTAHQRTFRAWTPVVYLFLATQVYLLVTPFVPAAVVEEKSLPSWLYAAMAILVLSGAGSYWFLSWVVIPHHGRFVWRARKSILSDGSSMVSWDEVKVS</sequence>
<dbReference type="Proteomes" id="UP000054771">
    <property type="component" value="Unassembled WGS sequence"/>
</dbReference>
<feature type="transmembrane region" description="Helical" evidence="6">
    <location>
        <begin position="331"/>
        <end position="353"/>
    </location>
</feature>
<evidence type="ECO:0000256" key="6">
    <source>
        <dbReference type="SAM" id="Phobius"/>
    </source>
</evidence>
<dbReference type="PIRSF" id="PIRSF006060">
    <property type="entry name" value="AA_transporter"/>
    <property type="match status" value="1"/>
</dbReference>
<feature type="transmembrane region" description="Helical" evidence="6">
    <location>
        <begin position="145"/>
        <end position="165"/>
    </location>
</feature>
<dbReference type="GO" id="GO:0016020">
    <property type="term" value="C:membrane"/>
    <property type="evidence" value="ECO:0007669"/>
    <property type="project" value="UniProtKB-SubCell"/>
</dbReference>
<evidence type="ECO:0000256" key="2">
    <source>
        <dbReference type="ARBA" id="ARBA00022692"/>
    </source>
</evidence>
<feature type="transmembrane region" description="Helical" evidence="6">
    <location>
        <begin position="252"/>
        <end position="270"/>
    </location>
</feature>
<keyword evidence="3 6" id="KW-1133">Transmembrane helix</keyword>
<evidence type="ECO:0000256" key="5">
    <source>
        <dbReference type="SAM" id="MobiDB-lite"/>
    </source>
</evidence>
<dbReference type="Gene3D" id="1.20.1740.10">
    <property type="entry name" value="Amino acid/polyamine transporter I"/>
    <property type="match status" value="1"/>
</dbReference>
<reference evidence="8" key="1">
    <citation type="journal article" date="2016" name="Genome Announc.">
        <title>Draft genome sequences of fungus Aspergillus calidoustus.</title>
        <authorList>
            <person name="Horn F."/>
            <person name="Linde J."/>
            <person name="Mattern D.J."/>
            <person name="Walther G."/>
            <person name="Guthke R."/>
            <person name="Scherlach K."/>
            <person name="Martin K."/>
            <person name="Brakhage A.A."/>
            <person name="Petzke L."/>
            <person name="Valiante V."/>
        </authorList>
    </citation>
    <scope>NUCLEOTIDE SEQUENCE [LARGE SCALE GENOMIC DNA]</scope>
    <source>
        <strain evidence="8">SF006504</strain>
    </source>
</reference>
<feature type="region of interest" description="Disordered" evidence="5">
    <location>
        <begin position="1"/>
        <end position="31"/>
    </location>
</feature>
<evidence type="ECO:0000256" key="3">
    <source>
        <dbReference type="ARBA" id="ARBA00022989"/>
    </source>
</evidence>
<feature type="transmembrane region" description="Helical" evidence="6">
    <location>
        <begin position="412"/>
        <end position="431"/>
    </location>
</feature>
<dbReference type="AlphaFoldDB" id="A0A0U5G8X5"/>
<feature type="transmembrane region" description="Helical" evidence="6">
    <location>
        <begin position="171"/>
        <end position="189"/>
    </location>
</feature>
<keyword evidence="4 6" id="KW-0472">Membrane</keyword>
<feature type="transmembrane region" description="Helical" evidence="6">
    <location>
        <begin position="282"/>
        <end position="305"/>
    </location>
</feature>
<dbReference type="PANTHER" id="PTHR11785:SF382">
    <property type="entry name" value="LOW-AFFINITY METHIONINE PERMEASE"/>
    <property type="match status" value="1"/>
</dbReference>
<dbReference type="InterPro" id="IPR050598">
    <property type="entry name" value="AminoAcid_Transporter"/>
</dbReference>
<dbReference type="InterPro" id="IPR002293">
    <property type="entry name" value="AA/rel_permease1"/>
</dbReference>
<keyword evidence="8" id="KW-1185">Reference proteome</keyword>
<dbReference type="EMBL" id="CDMC01000010">
    <property type="protein sequence ID" value="CEL08160.1"/>
    <property type="molecule type" value="Genomic_DNA"/>
</dbReference>
<dbReference type="OrthoDB" id="5982228at2759"/>
<accession>A0A0U5G8X5</accession>
<feature type="transmembrane region" description="Helical" evidence="6">
    <location>
        <begin position="443"/>
        <end position="464"/>
    </location>
</feature>
<gene>
    <name evidence="7" type="ORF">ASPCAL11312</name>
</gene>
<feature type="transmembrane region" description="Helical" evidence="6">
    <location>
        <begin position="113"/>
        <end position="133"/>
    </location>
</feature>
<organism evidence="7 8">
    <name type="scientific">Aspergillus calidoustus</name>
    <dbReference type="NCBI Taxonomy" id="454130"/>
    <lineage>
        <taxon>Eukaryota</taxon>
        <taxon>Fungi</taxon>
        <taxon>Dikarya</taxon>
        <taxon>Ascomycota</taxon>
        <taxon>Pezizomycotina</taxon>
        <taxon>Eurotiomycetes</taxon>
        <taxon>Eurotiomycetidae</taxon>
        <taxon>Eurotiales</taxon>
        <taxon>Aspergillaceae</taxon>
        <taxon>Aspergillus</taxon>
        <taxon>Aspergillus subgen. Nidulantes</taxon>
    </lineage>
</organism>
<feature type="transmembrane region" description="Helical" evidence="6">
    <location>
        <begin position="385"/>
        <end position="406"/>
    </location>
</feature>
<dbReference type="OMA" id="AMHICAK"/>
<keyword evidence="2 6" id="KW-0812">Transmembrane</keyword>
<dbReference type="Pfam" id="PF13520">
    <property type="entry name" value="AA_permease_2"/>
    <property type="match status" value="1"/>
</dbReference>
<name>A0A0U5G8X5_ASPCI</name>
<protein>
    <submittedName>
        <fullName evidence="7">Putative Amino acid transporter (Eurofung)</fullName>
    </submittedName>
</protein>
<feature type="transmembrane region" description="Helical" evidence="6">
    <location>
        <begin position="201"/>
        <end position="221"/>
    </location>
</feature>
<comment type="subcellular location">
    <subcellularLocation>
        <location evidence="1">Membrane</location>
        <topology evidence="1">Multi-pass membrane protein</topology>
    </subcellularLocation>
</comment>
<evidence type="ECO:0000313" key="8">
    <source>
        <dbReference type="Proteomes" id="UP000054771"/>
    </source>
</evidence>
<proteinExistence type="predicted"/>
<dbReference type="PANTHER" id="PTHR11785">
    <property type="entry name" value="AMINO ACID TRANSPORTER"/>
    <property type="match status" value="1"/>
</dbReference>
<evidence type="ECO:0000256" key="4">
    <source>
        <dbReference type="ARBA" id="ARBA00023136"/>
    </source>
</evidence>
<evidence type="ECO:0000313" key="7">
    <source>
        <dbReference type="EMBL" id="CEL08160.1"/>
    </source>
</evidence>
<dbReference type="STRING" id="454130.A0A0U5G8X5"/>